<gene>
    <name evidence="1" type="ORF">ORAREDHAP_LOCUS11420</name>
</gene>
<name>A0A6J5WKH5_PRUAR</name>
<sequence>MAKLLKGNLENVDLNSPLFRYLCAQSQSQSSMDALKQHRCHLSQLSPLENLMERSPPSIVYRKHVRGVQREEVLVMDGVSVTRGGRSSMSASDLLSSSSSSDSPGKILYQTDLCSLPNIPKPSNDFLKHPMTCWTWELQVLFQRLRPSSRAPQP</sequence>
<evidence type="ECO:0000313" key="1">
    <source>
        <dbReference type="EMBL" id="CAB4298728.1"/>
    </source>
</evidence>
<dbReference type="Proteomes" id="UP000507245">
    <property type="component" value="Unassembled WGS sequence"/>
</dbReference>
<keyword evidence="2" id="KW-1185">Reference proteome</keyword>
<dbReference type="AlphaFoldDB" id="A0A6J5WKH5"/>
<reference evidence="2" key="1">
    <citation type="journal article" date="2020" name="Genome Biol.">
        <title>Gamete binning: chromosome-level and haplotype-resolved genome assembly enabled by high-throughput single-cell sequencing of gamete genomes.</title>
        <authorList>
            <person name="Campoy J.A."/>
            <person name="Sun H."/>
            <person name="Goel M."/>
            <person name="Jiao W.-B."/>
            <person name="Folz-Donahue K."/>
            <person name="Wang N."/>
            <person name="Rubio M."/>
            <person name="Liu C."/>
            <person name="Kukat C."/>
            <person name="Ruiz D."/>
            <person name="Huettel B."/>
            <person name="Schneeberger K."/>
        </authorList>
    </citation>
    <scope>NUCLEOTIDE SEQUENCE [LARGE SCALE GENOMIC DNA]</scope>
    <source>
        <strain evidence="2">cv. Rojo Pasion</strain>
    </source>
</reference>
<proteinExistence type="predicted"/>
<evidence type="ECO:0000313" key="2">
    <source>
        <dbReference type="Proteomes" id="UP000507245"/>
    </source>
</evidence>
<organism evidence="1 2">
    <name type="scientific">Prunus armeniaca</name>
    <name type="common">Apricot</name>
    <name type="synonym">Armeniaca vulgaris</name>
    <dbReference type="NCBI Taxonomy" id="36596"/>
    <lineage>
        <taxon>Eukaryota</taxon>
        <taxon>Viridiplantae</taxon>
        <taxon>Streptophyta</taxon>
        <taxon>Embryophyta</taxon>
        <taxon>Tracheophyta</taxon>
        <taxon>Spermatophyta</taxon>
        <taxon>Magnoliopsida</taxon>
        <taxon>eudicotyledons</taxon>
        <taxon>Gunneridae</taxon>
        <taxon>Pentapetalae</taxon>
        <taxon>rosids</taxon>
        <taxon>fabids</taxon>
        <taxon>Rosales</taxon>
        <taxon>Rosaceae</taxon>
        <taxon>Amygdaloideae</taxon>
        <taxon>Amygdaleae</taxon>
        <taxon>Prunus</taxon>
    </lineage>
</organism>
<dbReference type="OrthoDB" id="410307at2759"/>
<protein>
    <submittedName>
        <fullName evidence="1">Uncharacterized protein</fullName>
    </submittedName>
</protein>
<accession>A0A6J5WKH5</accession>
<dbReference type="EMBL" id="CAEKKB010000002">
    <property type="protein sequence ID" value="CAB4298728.1"/>
    <property type="molecule type" value="Genomic_DNA"/>
</dbReference>